<feature type="transmembrane region" description="Helical" evidence="1">
    <location>
        <begin position="72"/>
        <end position="94"/>
    </location>
</feature>
<protein>
    <submittedName>
        <fullName evidence="2">Uncharacterized protein</fullName>
    </submittedName>
</protein>
<dbReference type="Proteomes" id="UP000722459">
    <property type="component" value="Unassembled WGS sequence"/>
</dbReference>
<name>A0A8T5GF70_9ARCH</name>
<gene>
    <name evidence="2" type="ORF">HON47_01275</name>
</gene>
<keyword evidence="1" id="KW-0812">Transmembrane</keyword>
<evidence type="ECO:0000313" key="2">
    <source>
        <dbReference type="EMBL" id="MBT4870186.1"/>
    </source>
</evidence>
<reference evidence="2" key="1">
    <citation type="journal article" date="2021" name="ISME J.">
        <title>Mercury methylation by metabolically versatile and cosmopolitan marine bacteria.</title>
        <authorList>
            <person name="Lin H."/>
            <person name="Ascher D.B."/>
            <person name="Myung Y."/>
            <person name="Lamborg C.H."/>
            <person name="Hallam S.J."/>
            <person name="Gionfriddo C.M."/>
            <person name="Holt K.E."/>
            <person name="Moreau J.W."/>
        </authorList>
    </citation>
    <scope>NUCLEOTIDE SEQUENCE</scope>
    <source>
        <strain evidence="2">SI075_bin30</strain>
    </source>
</reference>
<feature type="transmembrane region" description="Helical" evidence="1">
    <location>
        <begin position="39"/>
        <end position="60"/>
    </location>
</feature>
<proteinExistence type="predicted"/>
<sequence>MEFGVSAMVALIIVLMGFLSILLIHSARRDLTDGHFKELITWMLVTVLVSGFPYAVWTFLIETKLLVLSDPIWNQIVAGIFVLLFFGFILRTAVTARILGKSVSFKNETKEIAEEMKKLKKSK</sequence>
<organism evidence="2 3">
    <name type="scientific">Candidatus Iainarchaeum sp</name>
    <dbReference type="NCBI Taxonomy" id="3101447"/>
    <lineage>
        <taxon>Archaea</taxon>
        <taxon>Candidatus Iainarchaeota</taxon>
        <taxon>Candidatus Iainarchaeia</taxon>
        <taxon>Candidatus Iainarchaeales</taxon>
        <taxon>Candidatus Iainarchaeaceae</taxon>
        <taxon>Candidatus Iainarchaeum</taxon>
    </lineage>
</organism>
<feature type="transmembrane region" description="Helical" evidence="1">
    <location>
        <begin position="6"/>
        <end position="27"/>
    </location>
</feature>
<dbReference type="EMBL" id="JABJNZ010000021">
    <property type="protein sequence ID" value="MBT4870186.1"/>
    <property type="molecule type" value="Genomic_DNA"/>
</dbReference>
<keyword evidence="1" id="KW-1133">Transmembrane helix</keyword>
<evidence type="ECO:0000313" key="3">
    <source>
        <dbReference type="Proteomes" id="UP000722459"/>
    </source>
</evidence>
<accession>A0A8T5GF70</accession>
<keyword evidence="1" id="KW-0472">Membrane</keyword>
<evidence type="ECO:0000256" key="1">
    <source>
        <dbReference type="SAM" id="Phobius"/>
    </source>
</evidence>
<dbReference type="AlphaFoldDB" id="A0A8T5GF70"/>
<comment type="caution">
    <text evidence="2">The sequence shown here is derived from an EMBL/GenBank/DDBJ whole genome shotgun (WGS) entry which is preliminary data.</text>
</comment>